<proteinExistence type="predicted"/>
<protein>
    <recommendedName>
        <fullName evidence="3">NlpC/P60 domain-containing protein</fullName>
    </recommendedName>
</protein>
<organism evidence="1 2">
    <name type="scientific">Planococcus donghaensis</name>
    <dbReference type="NCBI Taxonomy" id="414778"/>
    <lineage>
        <taxon>Bacteria</taxon>
        <taxon>Bacillati</taxon>
        <taxon>Bacillota</taxon>
        <taxon>Bacilli</taxon>
        <taxon>Bacillales</taxon>
        <taxon>Caryophanaceae</taxon>
        <taxon>Planococcus</taxon>
    </lineage>
</organism>
<evidence type="ECO:0008006" key="3">
    <source>
        <dbReference type="Google" id="ProtNLM"/>
    </source>
</evidence>
<dbReference type="AlphaFoldDB" id="A0A1C7EK68"/>
<sequence length="294" mass="34474">MKTTIQPSNDQMKKWIEQYVPAKDLFFVKEEHVSLFEEEILQALFIPEEEFFNHASYKQIQLANSYEYCNLSKEVEFVILAHANWITKIAPAKKEILLQIQVQMNRGLIFPRSYFPIGSLPLNEKGVINSEGESVVLYADLWEKTSFSAKAQLLKKYAQQWDDWGSEEVPVYLPRIIKKYANTFPIEAGSNCLSATLFAISQQEWMIHEWIHPQTFIKKLRMTHHLIKSEELIEGDVAVWETDEGQIQHASFHVGNKLFFNKNGQTFFNPWKIIGFDKLQAEWSQYSLKLYRQK</sequence>
<gene>
    <name evidence="1" type="ORF">BCM40_10340</name>
</gene>
<dbReference type="KEGG" id="pdg:BCM40_10340"/>
<dbReference type="Proteomes" id="UP000092495">
    <property type="component" value="Chromosome"/>
</dbReference>
<evidence type="ECO:0000313" key="2">
    <source>
        <dbReference type="Proteomes" id="UP000092495"/>
    </source>
</evidence>
<accession>A0A1C7EK68</accession>
<reference evidence="1" key="1">
    <citation type="submission" date="2016-10" db="EMBL/GenBank/DDBJ databases">
        <authorList>
            <person name="See-Too W.S."/>
        </authorList>
    </citation>
    <scope>NUCLEOTIDE SEQUENCE</scope>
    <source>
        <strain evidence="1">DSM 22276</strain>
    </source>
</reference>
<dbReference type="EMBL" id="CP016543">
    <property type="protein sequence ID" value="ANU23757.1"/>
    <property type="molecule type" value="Genomic_DNA"/>
</dbReference>
<evidence type="ECO:0000313" key="1">
    <source>
        <dbReference type="EMBL" id="ANU23757.1"/>
    </source>
</evidence>
<dbReference type="OrthoDB" id="2139078at2"/>
<name>A0A1C7EK68_9BACL</name>
<dbReference type="RefSeq" id="WP_065526754.1">
    <property type="nucleotide sequence ID" value="NZ_CP016543.2"/>
</dbReference>
<keyword evidence="2" id="KW-1185">Reference proteome</keyword>